<evidence type="ECO:0000313" key="2">
    <source>
        <dbReference type="EMBL" id="MFC7614828.1"/>
    </source>
</evidence>
<feature type="region of interest" description="Disordered" evidence="1">
    <location>
        <begin position="62"/>
        <end position="81"/>
    </location>
</feature>
<accession>A0ABW2TNN1</accession>
<dbReference type="EMBL" id="JBHTEY010000004">
    <property type="protein sequence ID" value="MFC7614828.1"/>
    <property type="molecule type" value="Genomic_DNA"/>
</dbReference>
<sequence>MPYLLSAMIVAAVLILAFGLVSALRRAGRLRAAVGAARAGLADRSGLVRARAAALRVAIDEKKRSRERVESVQRGETGGRP</sequence>
<evidence type="ECO:0000313" key="3">
    <source>
        <dbReference type="Proteomes" id="UP001596512"/>
    </source>
</evidence>
<keyword evidence="3" id="KW-1185">Reference proteome</keyword>
<comment type="caution">
    <text evidence="2">The sequence shown here is derived from an EMBL/GenBank/DDBJ whole genome shotgun (WGS) entry which is preliminary data.</text>
</comment>
<name>A0ABW2TNN1_9PSEU</name>
<organism evidence="2 3">
    <name type="scientific">Actinokineospora soli</name>
    <dbReference type="NCBI Taxonomy" id="1048753"/>
    <lineage>
        <taxon>Bacteria</taxon>
        <taxon>Bacillati</taxon>
        <taxon>Actinomycetota</taxon>
        <taxon>Actinomycetes</taxon>
        <taxon>Pseudonocardiales</taxon>
        <taxon>Pseudonocardiaceae</taxon>
        <taxon>Actinokineospora</taxon>
    </lineage>
</organism>
<gene>
    <name evidence="2" type="ORF">ACFQV2_16205</name>
</gene>
<dbReference type="Proteomes" id="UP001596512">
    <property type="component" value="Unassembled WGS sequence"/>
</dbReference>
<reference evidence="3" key="1">
    <citation type="journal article" date="2019" name="Int. J. Syst. Evol. Microbiol.">
        <title>The Global Catalogue of Microorganisms (GCM) 10K type strain sequencing project: providing services to taxonomists for standard genome sequencing and annotation.</title>
        <authorList>
            <consortium name="The Broad Institute Genomics Platform"/>
            <consortium name="The Broad Institute Genome Sequencing Center for Infectious Disease"/>
            <person name="Wu L."/>
            <person name="Ma J."/>
        </authorList>
    </citation>
    <scope>NUCLEOTIDE SEQUENCE [LARGE SCALE GENOMIC DNA]</scope>
    <source>
        <strain evidence="3">JCM 17695</strain>
    </source>
</reference>
<evidence type="ECO:0000256" key="1">
    <source>
        <dbReference type="SAM" id="MobiDB-lite"/>
    </source>
</evidence>
<protein>
    <submittedName>
        <fullName evidence="2">Uncharacterized protein</fullName>
    </submittedName>
</protein>
<proteinExistence type="predicted"/>